<name>A0A370NLN3_9BURK</name>
<comment type="similarity">
    <text evidence="1">Belongs to the UPF0065 (bug) family.</text>
</comment>
<feature type="chain" id="PRO_5016737310" evidence="2">
    <location>
        <begin position="25"/>
        <end position="326"/>
    </location>
</feature>
<dbReference type="InterPro" id="IPR005064">
    <property type="entry name" value="BUG"/>
</dbReference>
<comment type="caution">
    <text evidence="3">The sequence shown here is derived from an EMBL/GenBank/DDBJ whole genome shotgun (WGS) entry which is preliminary data.</text>
</comment>
<dbReference type="AlphaFoldDB" id="A0A370NLN3"/>
<dbReference type="Gene3D" id="3.40.190.150">
    <property type="entry name" value="Bordetella uptake gene, domain 1"/>
    <property type="match status" value="1"/>
</dbReference>
<accession>A0A370NLN3</accession>
<dbReference type="Gene3D" id="3.40.190.10">
    <property type="entry name" value="Periplasmic binding protein-like II"/>
    <property type="match status" value="1"/>
</dbReference>
<dbReference type="Pfam" id="PF03401">
    <property type="entry name" value="TctC"/>
    <property type="match status" value="1"/>
</dbReference>
<evidence type="ECO:0000256" key="2">
    <source>
        <dbReference type="SAM" id="SignalP"/>
    </source>
</evidence>
<evidence type="ECO:0000313" key="4">
    <source>
        <dbReference type="Proteomes" id="UP000255165"/>
    </source>
</evidence>
<sequence>MNRRQFVRAVGGMSLAVVTCGAGAQSASYPTKPVRIIVSSVAGALLDASARLYADRMSRYLKQSVVVENMPGASSMLGARYVARSAADGYTLLAFANTVVTMPHLVKGAGYDFDKDFVAVGEMARSPGLLVVGGTSPFKALGNLVSAAKSKPGEVTFGSAGQGSTSHMPVELFMKSADIHLTHIPYKGVAPVVPDVISGRVSCMMGTATSLYGSIQAGTLRALAISSESRSRKFPNVPTFKELGYPEGTYSIFVGLAAPAGVPKAVLARLADAMEVARSDQALQARLAALDQEVSEVRTPEKFQAFLLAEEKRTVQLIKEANIQPE</sequence>
<evidence type="ECO:0000313" key="3">
    <source>
        <dbReference type="EMBL" id="RDK06517.1"/>
    </source>
</evidence>
<organism evidence="3 4">
    <name type="scientific">Cupriavidus lacunae</name>
    <dbReference type="NCBI Taxonomy" id="2666307"/>
    <lineage>
        <taxon>Bacteria</taxon>
        <taxon>Pseudomonadati</taxon>
        <taxon>Pseudomonadota</taxon>
        <taxon>Betaproteobacteria</taxon>
        <taxon>Burkholderiales</taxon>
        <taxon>Burkholderiaceae</taxon>
        <taxon>Cupriavidus</taxon>
    </lineage>
</organism>
<proteinExistence type="inferred from homology"/>
<evidence type="ECO:0000256" key="1">
    <source>
        <dbReference type="ARBA" id="ARBA00006987"/>
    </source>
</evidence>
<dbReference type="EMBL" id="QKWJ01000061">
    <property type="protein sequence ID" value="RDK06517.1"/>
    <property type="molecule type" value="Genomic_DNA"/>
</dbReference>
<reference evidence="4" key="1">
    <citation type="submission" date="2018-06" db="EMBL/GenBank/DDBJ databases">
        <authorList>
            <person name="Feng T."/>
            <person name="Jeon C.O."/>
        </authorList>
    </citation>
    <scope>NUCLEOTIDE SEQUENCE [LARGE SCALE GENOMIC DNA]</scope>
    <source>
        <strain evidence="4">S23</strain>
    </source>
</reference>
<dbReference type="InterPro" id="IPR042100">
    <property type="entry name" value="Bug_dom1"/>
</dbReference>
<keyword evidence="2" id="KW-0732">Signal</keyword>
<dbReference type="SUPFAM" id="SSF53850">
    <property type="entry name" value="Periplasmic binding protein-like II"/>
    <property type="match status" value="1"/>
</dbReference>
<dbReference type="RefSeq" id="WP_115215084.1">
    <property type="nucleotide sequence ID" value="NZ_QKWJ01000061.1"/>
</dbReference>
<gene>
    <name evidence="3" type="ORF">DN412_31070</name>
</gene>
<dbReference type="PIRSF" id="PIRSF017082">
    <property type="entry name" value="YflP"/>
    <property type="match status" value="1"/>
</dbReference>
<feature type="signal peptide" evidence="2">
    <location>
        <begin position="1"/>
        <end position="24"/>
    </location>
</feature>
<keyword evidence="4" id="KW-1185">Reference proteome</keyword>
<dbReference type="PANTHER" id="PTHR42928:SF5">
    <property type="entry name" value="BLR1237 PROTEIN"/>
    <property type="match status" value="1"/>
</dbReference>
<dbReference type="PANTHER" id="PTHR42928">
    <property type="entry name" value="TRICARBOXYLATE-BINDING PROTEIN"/>
    <property type="match status" value="1"/>
</dbReference>
<dbReference type="CDD" id="cd07012">
    <property type="entry name" value="PBP2_Bug_TTT"/>
    <property type="match status" value="1"/>
</dbReference>
<dbReference type="Proteomes" id="UP000255165">
    <property type="component" value="Unassembled WGS sequence"/>
</dbReference>
<protein>
    <submittedName>
        <fullName evidence="3">Tripartite tricarboxylate transporter substrate binding protein</fullName>
    </submittedName>
</protein>